<feature type="transmembrane region" description="Helical" evidence="1">
    <location>
        <begin position="62"/>
        <end position="79"/>
    </location>
</feature>
<evidence type="ECO:0000313" key="2">
    <source>
        <dbReference type="EMBL" id="AUP77600.1"/>
    </source>
</evidence>
<keyword evidence="3" id="KW-1185">Reference proteome</keyword>
<gene>
    <name evidence="2" type="ORF">C1H87_02250</name>
</gene>
<reference evidence="2 3" key="1">
    <citation type="submission" date="2018-01" db="EMBL/GenBank/DDBJ databases">
        <title>Complete genome sequence of Flavivirga eckloniae ECD14 isolated from seaweed Ecklonia cava.</title>
        <authorList>
            <person name="Lee J.H."/>
            <person name="Baik K.S."/>
            <person name="Seong C.N."/>
        </authorList>
    </citation>
    <scope>NUCLEOTIDE SEQUENCE [LARGE SCALE GENOMIC DNA]</scope>
    <source>
        <strain evidence="2 3">ECD14</strain>
    </source>
</reference>
<dbReference type="KEGG" id="fek:C1H87_02250"/>
<proteinExistence type="predicted"/>
<name>A0A2K9PKM1_9FLAO</name>
<feature type="transmembrane region" description="Helical" evidence="1">
    <location>
        <begin position="181"/>
        <end position="203"/>
    </location>
</feature>
<feature type="transmembrane region" description="Helical" evidence="1">
    <location>
        <begin position="36"/>
        <end position="56"/>
    </location>
</feature>
<organism evidence="2 3">
    <name type="scientific">Flavivirga eckloniae</name>
    <dbReference type="NCBI Taxonomy" id="1803846"/>
    <lineage>
        <taxon>Bacteria</taxon>
        <taxon>Pseudomonadati</taxon>
        <taxon>Bacteroidota</taxon>
        <taxon>Flavobacteriia</taxon>
        <taxon>Flavobacteriales</taxon>
        <taxon>Flavobacteriaceae</taxon>
        <taxon>Flavivirga</taxon>
    </lineage>
</organism>
<dbReference type="Proteomes" id="UP000235826">
    <property type="component" value="Chromosome"/>
</dbReference>
<sequence>MNNLYLYTIDLLEFITAIVALIHYKKYAHSTERYFLHFLWFTFLVDSILGALLSYFKIDNTWVYYSYTGISFLFFYRWYYSILIHNMYKKITIALSAVFVILYILNGLYTEYQEYSFVIGASFLLILAVFHLHQLFNSSYTLKIKYKLSFWITTALVLFNISMIPFMLLSKYFNVLINNSAFTIILVFLNMVLYGCYIIGFTWTKKKYNHF</sequence>
<protein>
    <submittedName>
        <fullName evidence="2">Uncharacterized protein</fullName>
    </submittedName>
</protein>
<dbReference type="EMBL" id="CP025791">
    <property type="protein sequence ID" value="AUP77600.1"/>
    <property type="molecule type" value="Genomic_DNA"/>
</dbReference>
<keyword evidence="1" id="KW-0812">Transmembrane</keyword>
<feature type="transmembrane region" description="Helical" evidence="1">
    <location>
        <begin position="6"/>
        <end position="24"/>
    </location>
</feature>
<evidence type="ECO:0000313" key="3">
    <source>
        <dbReference type="Proteomes" id="UP000235826"/>
    </source>
</evidence>
<accession>A0A2K9PKM1</accession>
<dbReference type="AlphaFoldDB" id="A0A2K9PKM1"/>
<evidence type="ECO:0000256" key="1">
    <source>
        <dbReference type="SAM" id="Phobius"/>
    </source>
</evidence>
<keyword evidence="1" id="KW-1133">Transmembrane helix</keyword>
<feature type="transmembrane region" description="Helical" evidence="1">
    <location>
        <begin position="115"/>
        <end position="136"/>
    </location>
</feature>
<feature type="transmembrane region" description="Helical" evidence="1">
    <location>
        <begin position="148"/>
        <end position="169"/>
    </location>
</feature>
<keyword evidence="1" id="KW-0472">Membrane</keyword>
<feature type="transmembrane region" description="Helical" evidence="1">
    <location>
        <begin position="91"/>
        <end position="109"/>
    </location>
</feature>